<dbReference type="EMBL" id="CAMAPF010000056">
    <property type="protein sequence ID" value="CAH9086644.1"/>
    <property type="molecule type" value="Genomic_DNA"/>
</dbReference>
<reference evidence="2" key="1">
    <citation type="submission" date="2022-07" db="EMBL/GenBank/DDBJ databases">
        <authorList>
            <person name="Macas J."/>
            <person name="Novak P."/>
            <person name="Neumann P."/>
        </authorList>
    </citation>
    <scope>NUCLEOTIDE SEQUENCE</scope>
</reference>
<feature type="transmembrane region" description="Helical" evidence="1">
    <location>
        <begin position="46"/>
        <end position="65"/>
    </location>
</feature>
<evidence type="ECO:0000313" key="2">
    <source>
        <dbReference type="EMBL" id="CAH9086644.1"/>
    </source>
</evidence>
<dbReference type="Proteomes" id="UP001152523">
    <property type="component" value="Unassembled WGS sequence"/>
</dbReference>
<gene>
    <name evidence="2" type="ORF">CEPIT_LOCUS9877</name>
</gene>
<comment type="caution">
    <text evidence="2">The sequence shown here is derived from an EMBL/GenBank/DDBJ whole genome shotgun (WGS) entry which is preliminary data.</text>
</comment>
<protein>
    <submittedName>
        <fullName evidence="2">Uncharacterized protein</fullName>
    </submittedName>
</protein>
<dbReference type="AlphaFoldDB" id="A0AAV0CYL6"/>
<organism evidence="2 3">
    <name type="scientific">Cuscuta epithymum</name>
    <dbReference type="NCBI Taxonomy" id="186058"/>
    <lineage>
        <taxon>Eukaryota</taxon>
        <taxon>Viridiplantae</taxon>
        <taxon>Streptophyta</taxon>
        <taxon>Embryophyta</taxon>
        <taxon>Tracheophyta</taxon>
        <taxon>Spermatophyta</taxon>
        <taxon>Magnoliopsida</taxon>
        <taxon>eudicotyledons</taxon>
        <taxon>Gunneridae</taxon>
        <taxon>Pentapetalae</taxon>
        <taxon>asterids</taxon>
        <taxon>lamiids</taxon>
        <taxon>Solanales</taxon>
        <taxon>Convolvulaceae</taxon>
        <taxon>Cuscuteae</taxon>
        <taxon>Cuscuta</taxon>
        <taxon>Cuscuta subgen. Cuscuta</taxon>
    </lineage>
</organism>
<feature type="transmembrane region" description="Helical" evidence="1">
    <location>
        <begin position="77"/>
        <end position="96"/>
    </location>
</feature>
<evidence type="ECO:0000256" key="1">
    <source>
        <dbReference type="SAM" id="Phobius"/>
    </source>
</evidence>
<keyword evidence="1" id="KW-1133">Transmembrane helix</keyword>
<keyword evidence="1" id="KW-0812">Transmembrane</keyword>
<proteinExistence type="predicted"/>
<accession>A0AAV0CYL6</accession>
<evidence type="ECO:0000313" key="3">
    <source>
        <dbReference type="Proteomes" id="UP001152523"/>
    </source>
</evidence>
<keyword evidence="3" id="KW-1185">Reference proteome</keyword>
<name>A0AAV0CYL6_9ASTE</name>
<sequence length="111" mass="12364">MAEPSWLLPLPPLYPYSHLFMPYFSIKCISHLLIPQSGTPFGVQDLFVDVLMPVLCLIVSSGQIYPNVVPVSPVRDVLGHSDCVGFLLVLGLLYALGRAYWAWAQYPNTLD</sequence>
<keyword evidence="1" id="KW-0472">Membrane</keyword>